<comment type="cofactor">
    <cofactor evidence="1 10">
        <name>pyridoxal 5'-phosphate</name>
        <dbReference type="ChEBI" id="CHEBI:597326"/>
    </cofactor>
</comment>
<dbReference type="Gene3D" id="3.90.1150.10">
    <property type="entry name" value="Aspartate Aminotransferase, domain 1"/>
    <property type="match status" value="1"/>
</dbReference>
<organism evidence="13 14">
    <name type="scientific">Dongia sedimenti</name>
    <dbReference type="NCBI Taxonomy" id="3064282"/>
    <lineage>
        <taxon>Bacteria</taxon>
        <taxon>Pseudomonadati</taxon>
        <taxon>Pseudomonadota</taxon>
        <taxon>Alphaproteobacteria</taxon>
        <taxon>Rhodospirillales</taxon>
        <taxon>Dongiaceae</taxon>
        <taxon>Dongia</taxon>
    </lineage>
</organism>
<dbReference type="NCBIfam" id="TIGR01979">
    <property type="entry name" value="sufS"/>
    <property type="match status" value="1"/>
</dbReference>
<protein>
    <recommendedName>
        <fullName evidence="6 11">Cysteine desulfurase</fullName>
        <ecNumber evidence="5 11">2.8.1.7</ecNumber>
    </recommendedName>
</protein>
<evidence type="ECO:0000256" key="2">
    <source>
        <dbReference type="ARBA" id="ARBA00002824"/>
    </source>
</evidence>
<evidence type="ECO:0000256" key="11">
    <source>
        <dbReference type="RuleBase" id="RU004506"/>
    </source>
</evidence>
<evidence type="ECO:0000313" key="13">
    <source>
        <dbReference type="EMBL" id="MDQ7247661.1"/>
    </source>
</evidence>
<evidence type="ECO:0000256" key="4">
    <source>
        <dbReference type="ARBA" id="ARBA00010447"/>
    </source>
</evidence>
<dbReference type="EC" id="2.8.1.7" evidence="5 11"/>
<feature type="domain" description="Aminotransferase class V" evidence="12">
    <location>
        <begin position="27"/>
        <end position="393"/>
    </location>
</feature>
<dbReference type="PANTHER" id="PTHR43586">
    <property type="entry name" value="CYSTEINE DESULFURASE"/>
    <property type="match status" value="1"/>
</dbReference>
<dbReference type="Gene3D" id="3.40.640.10">
    <property type="entry name" value="Type I PLP-dependent aspartate aminotransferase-like (Major domain)"/>
    <property type="match status" value="1"/>
</dbReference>
<dbReference type="Pfam" id="PF00266">
    <property type="entry name" value="Aminotran_5"/>
    <property type="match status" value="1"/>
</dbReference>
<comment type="similarity">
    <text evidence="4 11">Belongs to the class-V pyridoxal-phosphate-dependent aminotransferase family. Csd subfamily.</text>
</comment>
<keyword evidence="8 11" id="KW-0663">Pyridoxal phosphate</keyword>
<dbReference type="RefSeq" id="WP_379955094.1">
    <property type="nucleotide sequence ID" value="NZ_JAUYVI010000003.1"/>
</dbReference>
<evidence type="ECO:0000256" key="7">
    <source>
        <dbReference type="ARBA" id="ARBA00022679"/>
    </source>
</evidence>
<evidence type="ECO:0000256" key="9">
    <source>
        <dbReference type="ARBA" id="ARBA00050776"/>
    </source>
</evidence>
<evidence type="ECO:0000259" key="12">
    <source>
        <dbReference type="Pfam" id="PF00266"/>
    </source>
</evidence>
<evidence type="ECO:0000256" key="10">
    <source>
        <dbReference type="RuleBase" id="RU004504"/>
    </source>
</evidence>
<comment type="caution">
    <text evidence="13">The sequence shown here is derived from an EMBL/GenBank/DDBJ whole genome shotgun (WGS) entry which is preliminary data.</text>
</comment>
<proteinExistence type="inferred from homology"/>
<dbReference type="PROSITE" id="PS00595">
    <property type="entry name" value="AA_TRANSFER_CLASS_5"/>
    <property type="match status" value="1"/>
</dbReference>
<dbReference type="CDD" id="cd06453">
    <property type="entry name" value="SufS_like"/>
    <property type="match status" value="1"/>
</dbReference>
<keyword evidence="7 11" id="KW-0808">Transferase</keyword>
<dbReference type="InterPro" id="IPR010970">
    <property type="entry name" value="Cys_dSase_SufS"/>
</dbReference>
<dbReference type="InterPro" id="IPR000192">
    <property type="entry name" value="Aminotrans_V_dom"/>
</dbReference>
<evidence type="ECO:0000256" key="3">
    <source>
        <dbReference type="ARBA" id="ARBA00003120"/>
    </source>
</evidence>
<reference evidence="14" key="1">
    <citation type="submission" date="2023-08" db="EMBL/GenBank/DDBJ databases">
        <title>Rhodospirillaceae gen. nov., a novel taxon isolated from the Yangtze River Yuezi River estuary sludge.</title>
        <authorList>
            <person name="Ruan L."/>
        </authorList>
    </citation>
    <scope>NUCLEOTIDE SEQUENCE [LARGE SCALE GENOMIC DNA]</scope>
    <source>
        <strain evidence="14">R-7</strain>
    </source>
</reference>
<dbReference type="InterPro" id="IPR015422">
    <property type="entry name" value="PyrdxlP-dep_Trfase_small"/>
</dbReference>
<comment type="function">
    <text evidence="3">Catalyzes the removal of elemental sulfur atoms from cysteine to produce alanine. Seems to participate in the biosynthesis of the nitrogenase metalloclusters by providing the inorganic sulfur required for the Fe-S core formation.</text>
</comment>
<accession>A0ABU0YKX7</accession>
<evidence type="ECO:0000313" key="14">
    <source>
        <dbReference type="Proteomes" id="UP001230156"/>
    </source>
</evidence>
<dbReference type="EMBL" id="JAUYVI010000003">
    <property type="protein sequence ID" value="MDQ7247661.1"/>
    <property type="molecule type" value="Genomic_DNA"/>
</dbReference>
<evidence type="ECO:0000256" key="8">
    <source>
        <dbReference type="ARBA" id="ARBA00022898"/>
    </source>
</evidence>
<name>A0ABU0YKX7_9PROT</name>
<dbReference type="InterPro" id="IPR020578">
    <property type="entry name" value="Aminotrans_V_PyrdxlP_BS"/>
</dbReference>
<evidence type="ECO:0000256" key="5">
    <source>
        <dbReference type="ARBA" id="ARBA00012239"/>
    </source>
</evidence>
<keyword evidence="14" id="KW-1185">Reference proteome</keyword>
<dbReference type="PANTHER" id="PTHR43586:SF8">
    <property type="entry name" value="CYSTEINE DESULFURASE 1, CHLOROPLASTIC"/>
    <property type="match status" value="1"/>
</dbReference>
<gene>
    <name evidence="13" type="ORF">Q8A70_08275</name>
</gene>
<dbReference type="InterPro" id="IPR016454">
    <property type="entry name" value="Cysteine_dSase"/>
</dbReference>
<sequence>MNLDPLVDPDLFPLLARAKAEGNPVAYLDSAASAQKPAVVLDRLRDFYTRDYANIHRGVYPLSERATEAYEGSRERVARFLHAKPEEIVFTRGATESINLVAFSFGERFLKPGDKVLISALEHHANIVPWQQLRDRRGTTLDVIPINENGDIDLDAYCRKLDDARLVCITAVANTLGTVTPLQEIIALAHQAGARVMVDAAQGAPHLKLDVAALDCDFLAFTGHKVYGPDGIGVLFGKAELLREMPPWQTGGDMIRTVTFEKTLFAESPRRFEAGTPPIGAAIGLGTALDFIEAIGFDKIGAHDRALAAYAVDKLGEIPGLKLIGTPQHRSGIVSFVLDGIHPHDIGTLLGSAGICVRTGHHCAQPLMEQLGIQGTVRASFAVHSHAGEVDRLAEEVMKARQLLG</sequence>
<dbReference type="SUPFAM" id="SSF53383">
    <property type="entry name" value="PLP-dependent transferases"/>
    <property type="match status" value="1"/>
</dbReference>
<evidence type="ECO:0000256" key="1">
    <source>
        <dbReference type="ARBA" id="ARBA00001933"/>
    </source>
</evidence>
<evidence type="ECO:0000256" key="6">
    <source>
        <dbReference type="ARBA" id="ARBA00013558"/>
    </source>
</evidence>
<comment type="catalytic activity">
    <reaction evidence="9 11">
        <text>(sulfur carrier)-H + L-cysteine = (sulfur carrier)-SH + L-alanine</text>
        <dbReference type="Rhea" id="RHEA:43892"/>
        <dbReference type="Rhea" id="RHEA-COMP:14737"/>
        <dbReference type="Rhea" id="RHEA-COMP:14739"/>
        <dbReference type="ChEBI" id="CHEBI:29917"/>
        <dbReference type="ChEBI" id="CHEBI:35235"/>
        <dbReference type="ChEBI" id="CHEBI:57972"/>
        <dbReference type="ChEBI" id="CHEBI:64428"/>
        <dbReference type="EC" id="2.8.1.7"/>
    </reaction>
</comment>
<dbReference type="InterPro" id="IPR015421">
    <property type="entry name" value="PyrdxlP-dep_Trfase_major"/>
</dbReference>
<dbReference type="Proteomes" id="UP001230156">
    <property type="component" value="Unassembled WGS sequence"/>
</dbReference>
<dbReference type="PIRSF" id="PIRSF005572">
    <property type="entry name" value="NifS"/>
    <property type="match status" value="1"/>
</dbReference>
<comment type="function">
    <text evidence="2 11">Catalyzes the removal of elemental sulfur and selenium atoms from L-cysteine, L-cystine, L-selenocysteine, and L-selenocystine to produce L-alanine.</text>
</comment>
<dbReference type="GO" id="GO:0031071">
    <property type="term" value="F:cysteine desulfurase activity"/>
    <property type="evidence" value="ECO:0007669"/>
    <property type="project" value="UniProtKB-EC"/>
</dbReference>
<dbReference type="InterPro" id="IPR015424">
    <property type="entry name" value="PyrdxlP-dep_Trfase"/>
</dbReference>